<gene>
    <name evidence="2" type="ORF">BJF93_08895</name>
</gene>
<dbReference type="InterPro" id="IPR024572">
    <property type="entry name" value="RcnB"/>
</dbReference>
<dbReference type="Gene3D" id="3.10.450.160">
    <property type="entry name" value="inner membrane protein cigr"/>
    <property type="match status" value="1"/>
</dbReference>
<dbReference type="AlphaFoldDB" id="A0A1Q9B145"/>
<dbReference type="Pfam" id="PF11776">
    <property type="entry name" value="RcnB"/>
    <property type="match status" value="1"/>
</dbReference>
<feature type="signal peptide" evidence="1">
    <location>
        <begin position="1"/>
        <end position="26"/>
    </location>
</feature>
<comment type="caution">
    <text evidence="2">The sequence shown here is derived from an EMBL/GenBank/DDBJ whole genome shotgun (WGS) entry which is preliminary data.</text>
</comment>
<dbReference type="RefSeq" id="WP_075626369.1">
    <property type="nucleotide sequence ID" value="NZ_FOAM01000005.1"/>
</dbReference>
<dbReference type="OrthoDB" id="9808839at2"/>
<organism evidence="2 3">
    <name type="scientific">Xaviernesmea oryzae</name>
    <dbReference type="NCBI Taxonomy" id="464029"/>
    <lineage>
        <taxon>Bacteria</taxon>
        <taxon>Pseudomonadati</taxon>
        <taxon>Pseudomonadota</taxon>
        <taxon>Alphaproteobacteria</taxon>
        <taxon>Hyphomicrobiales</taxon>
        <taxon>Rhizobiaceae</taxon>
        <taxon>Rhizobium/Agrobacterium group</taxon>
        <taxon>Xaviernesmea</taxon>
    </lineage>
</organism>
<keyword evidence="1" id="KW-0732">Signal</keyword>
<dbReference type="Proteomes" id="UP000186364">
    <property type="component" value="Unassembled WGS sequence"/>
</dbReference>
<feature type="chain" id="PRO_5010319674" evidence="1">
    <location>
        <begin position="27"/>
        <end position="104"/>
    </location>
</feature>
<evidence type="ECO:0000313" key="3">
    <source>
        <dbReference type="Proteomes" id="UP000186364"/>
    </source>
</evidence>
<evidence type="ECO:0000256" key="1">
    <source>
        <dbReference type="SAM" id="SignalP"/>
    </source>
</evidence>
<name>A0A1Q9B145_9HYPH</name>
<accession>A0A1Q9B145</accession>
<sequence>MKKLAIAALSCTFVMGSLLPITEAFAQDHRRPDRIEKKVVITKHSWKRGHRLSREERRRVQDVRDFRRYRLAPPPRGYRWVRADRDFLLISIGNGTISNVIGVR</sequence>
<reference evidence="2 3" key="1">
    <citation type="submission" date="2016-09" db="EMBL/GenBank/DDBJ databases">
        <title>Rhizobium sp. nov., a novel species isolated from the rice rhizosphere.</title>
        <authorList>
            <person name="Zhao J."/>
            <person name="Zhang X."/>
        </authorList>
    </citation>
    <scope>NUCLEOTIDE SEQUENCE [LARGE SCALE GENOMIC DNA]</scope>
    <source>
        <strain evidence="2 3">1.7048</strain>
    </source>
</reference>
<evidence type="ECO:0000313" key="2">
    <source>
        <dbReference type="EMBL" id="OLP61706.1"/>
    </source>
</evidence>
<proteinExistence type="predicted"/>
<dbReference type="EMBL" id="MKIP01000031">
    <property type="protein sequence ID" value="OLP61706.1"/>
    <property type="molecule type" value="Genomic_DNA"/>
</dbReference>
<keyword evidence="3" id="KW-1185">Reference proteome</keyword>
<protein>
    <submittedName>
        <fullName evidence="2">Uncharacterized protein</fullName>
    </submittedName>
</protein>